<comment type="cofactor">
    <cofactor evidence="1">
        <name>Zn(2+)</name>
        <dbReference type="ChEBI" id="CHEBI:29105"/>
    </cofactor>
</comment>
<dbReference type="Gene3D" id="3.30.70.360">
    <property type="match status" value="1"/>
</dbReference>
<feature type="chain" id="PRO_5008043189" description="Peptidase M20 dimerisation domain-containing protein" evidence="7">
    <location>
        <begin position="21"/>
        <end position="450"/>
    </location>
</feature>
<keyword evidence="5" id="KW-0862">Zinc</keyword>
<dbReference type="GO" id="GO:0046872">
    <property type="term" value="F:metal ion binding"/>
    <property type="evidence" value="ECO:0007669"/>
    <property type="project" value="UniProtKB-KW"/>
</dbReference>
<dbReference type="InterPro" id="IPR002933">
    <property type="entry name" value="Peptidase_M20"/>
</dbReference>
<dbReference type="CDD" id="cd05652">
    <property type="entry name" value="M20_ArgE_DapE-like_fungal"/>
    <property type="match status" value="1"/>
</dbReference>
<keyword evidence="7" id="KW-0732">Signal</keyword>
<dbReference type="InterPro" id="IPR036264">
    <property type="entry name" value="Bact_exopeptidase_dim_dom"/>
</dbReference>
<dbReference type="Proteomes" id="UP000078237">
    <property type="component" value="Unassembled WGS sequence"/>
</dbReference>
<dbReference type="VEuPathDB" id="FungiDB:MMYC01_209893"/>
<dbReference type="InterPro" id="IPR001261">
    <property type="entry name" value="ArgE/DapE_CS"/>
</dbReference>
<dbReference type="PROSITE" id="PS00758">
    <property type="entry name" value="ARGE_DAPE_CPG2_1"/>
    <property type="match status" value="1"/>
</dbReference>
<evidence type="ECO:0000256" key="6">
    <source>
        <dbReference type="SAM" id="MobiDB-lite"/>
    </source>
</evidence>
<comment type="similarity">
    <text evidence="2">Belongs to the peptidase M20A family.</text>
</comment>
<sequence>MKPTAQFLLLCSALCSASSGYSIDKQQQPLGASTSPSTSPHRGQSQHDAPPYRQSLLALHKDLVQTPSISGAEQDAAIFLESYLTKHGYIVELQPLPSESRYNVLAFPPSTDTNRGLANRVLITSHIDVVPPYIPYRINGTAIPPGYDFTDPSITPSTLLSGRGSVDAKASVAAQITAIGELLSSGDIPADQVALLYVVDEEVGGGGMKHFSSVLRNDSIKLKSAIFGEPTENRLAWYVPSPPPSNNTPNQLMTKTSPPRSGHKGITSATVTARGKAGHSGYPWLGKSATEVLVRALDRLLRIDLGSSERYGNTTVNVGVLHGGVAANVIAKEASAKLSIRVAVGDQATGAGIVQERMREVVAAVDDEALSLEGVSGYGPVECECVVEGFETMVANYGTDVPNLEGDHVSYLYGPGSILVAHGDDEGLRVGDLEDAVEGYKRLIVHAVRA</sequence>
<dbReference type="SUPFAM" id="SSF53187">
    <property type="entry name" value="Zn-dependent exopeptidases"/>
    <property type="match status" value="1"/>
</dbReference>
<dbReference type="STRING" id="100816.A0A175VQ53"/>
<keyword evidence="3" id="KW-0479">Metal-binding</keyword>
<evidence type="ECO:0000256" key="5">
    <source>
        <dbReference type="ARBA" id="ARBA00022833"/>
    </source>
</evidence>
<evidence type="ECO:0000256" key="3">
    <source>
        <dbReference type="ARBA" id="ARBA00022723"/>
    </source>
</evidence>
<dbReference type="PANTHER" id="PTHR43808:SF30">
    <property type="entry name" value="ACETYLORNITHINE DEACETYLASE"/>
    <property type="match status" value="1"/>
</dbReference>
<feature type="region of interest" description="Disordered" evidence="6">
    <location>
        <begin position="242"/>
        <end position="266"/>
    </location>
</feature>
<dbReference type="EMBL" id="LCTW02000499">
    <property type="protein sequence ID" value="KXX73291.1"/>
    <property type="molecule type" value="Genomic_DNA"/>
</dbReference>
<evidence type="ECO:0000313" key="9">
    <source>
        <dbReference type="EMBL" id="KXX73291.1"/>
    </source>
</evidence>
<reference evidence="9 10" key="1">
    <citation type="journal article" date="2016" name="Genome Announc.">
        <title>Genome Sequence of Madurella mycetomatis mm55, Isolated from a Human Mycetoma Case in Sudan.</title>
        <authorList>
            <person name="Smit S."/>
            <person name="Derks M.F."/>
            <person name="Bervoets S."/>
            <person name="Fahal A."/>
            <person name="van Leeuwen W."/>
            <person name="van Belkum A."/>
            <person name="van de Sande W.W."/>
        </authorList>
    </citation>
    <scope>NUCLEOTIDE SEQUENCE [LARGE SCALE GENOMIC DNA]</scope>
    <source>
        <strain evidence="10">mm55</strain>
    </source>
</reference>
<evidence type="ECO:0000256" key="4">
    <source>
        <dbReference type="ARBA" id="ARBA00022801"/>
    </source>
</evidence>
<feature type="compositionally biased region" description="Polar residues" evidence="6">
    <location>
        <begin position="25"/>
        <end position="47"/>
    </location>
</feature>
<feature type="domain" description="Peptidase M20 dimerisation" evidence="8">
    <location>
        <begin position="262"/>
        <end position="348"/>
    </location>
</feature>
<organism evidence="9 10">
    <name type="scientific">Madurella mycetomatis</name>
    <dbReference type="NCBI Taxonomy" id="100816"/>
    <lineage>
        <taxon>Eukaryota</taxon>
        <taxon>Fungi</taxon>
        <taxon>Dikarya</taxon>
        <taxon>Ascomycota</taxon>
        <taxon>Pezizomycotina</taxon>
        <taxon>Sordariomycetes</taxon>
        <taxon>Sordariomycetidae</taxon>
        <taxon>Sordariales</taxon>
        <taxon>Sordariales incertae sedis</taxon>
        <taxon>Madurella</taxon>
    </lineage>
</organism>
<keyword evidence="10" id="KW-1185">Reference proteome</keyword>
<evidence type="ECO:0000256" key="7">
    <source>
        <dbReference type="SAM" id="SignalP"/>
    </source>
</evidence>
<dbReference type="OrthoDB" id="3064516at2759"/>
<gene>
    <name evidence="9" type="ORF">MMYC01_209893</name>
</gene>
<evidence type="ECO:0000313" key="10">
    <source>
        <dbReference type="Proteomes" id="UP000078237"/>
    </source>
</evidence>
<comment type="caution">
    <text evidence="9">The sequence shown here is derived from an EMBL/GenBank/DDBJ whole genome shotgun (WGS) entry which is preliminary data.</text>
</comment>
<protein>
    <recommendedName>
        <fullName evidence="8">Peptidase M20 dimerisation domain-containing protein</fullName>
    </recommendedName>
</protein>
<dbReference type="InterPro" id="IPR050072">
    <property type="entry name" value="Peptidase_M20A"/>
</dbReference>
<dbReference type="Pfam" id="PF07687">
    <property type="entry name" value="M20_dimer"/>
    <property type="match status" value="1"/>
</dbReference>
<accession>A0A175VQ53</accession>
<dbReference type="Gene3D" id="3.40.630.10">
    <property type="entry name" value="Zn peptidases"/>
    <property type="match status" value="1"/>
</dbReference>
<dbReference type="InterPro" id="IPR011650">
    <property type="entry name" value="Peptidase_M20_dimer"/>
</dbReference>
<dbReference type="PANTHER" id="PTHR43808">
    <property type="entry name" value="ACETYLORNITHINE DEACETYLASE"/>
    <property type="match status" value="1"/>
</dbReference>
<evidence type="ECO:0000256" key="2">
    <source>
        <dbReference type="ARBA" id="ARBA00006247"/>
    </source>
</evidence>
<dbReference type="Pfam" id="PF01546">
    <property type="entry name" value="Peptidase_M20"/>
    <property type="match status" value="1"/>
</dbReference>
<evidence type="ECO:0000256" key="1">
    <source>
        <dbReference type="ARBA" id="ARBA00001947"/>
    </source>
</evidence>
<name>A0A175VQ53_9PEZI</name>
<proteinExistence type="inferred from homology"/>
<dbReference type="GO" id="GO:0016787">
    <property type="term" value="F:hydrolase activity"/>
    <property type="evidence" value="ECO:0007669"/>
    <property type="project" value="UniProtKB-KW"/>
</dbReference>
<feature type="region of interest" description="Disordered" evidence="6">
    <location>
        <begin position="25"/>
        <end position="49"/>
    </location>
</feature>
<dbReference type="SUPFAM" id="SSF55031">
    <property type="entry name" value="Bacterial exopeptidase dimerisation domain"/>
    <property type="match status" value="1"/>
</dbReference>
<feature type="signal peptide" evidence="7">
    <location>
        <begin position="1"/>
        <end position="20"/>
    </location>
</feature>
<evidence type="ECO:0000259" key="8">
    <source>
        <dbReference type="Pfam" id="PF07687"/>
    </source>
</evidence>
<keyword evidence="4" id="KW-0378">Hydrolase</keyword>
<dbReference type="AlphaFoldDB" id="A0A175VQ53"/>